<dbReference type="HOGENOM" id="CLU_3126663_0_0_1"/>
<name>B7P7W8_IXOSC</name>
<dbReference type="PaxDb" id="6945-B7P7W8"/>
<keyword evidence="3" id="KW-1185">Reference proteome</keyword>
<organism>
    <name type="scientific">Ixodes scapularis</name>
    <name type="common">Black-legged tick</name>
    <name type="synonym">Deer tick</name>
    <dbReference type="NCBI Taxonomy" id="6945"/>
    <lineage>
        <taxon>Eukaryota</taxon>
        <taxon>Metazoa</taxon>
        <taxon>Ecdysozoa</taxon>
        <taxon>Arthropoda</taxon>
        <taxon>Chelicerata</taxon>
        <taxon>Arachnida</taxon>
        <taxon>Acari</taxon>
        <taxon>Parasitiformes</taxon>
        <taxon>Ixodida</taxon>
        <taxon>Ixodoidea</taxon>
        <taxon>Ixodidae</taxon>
        <taxon>Ixodinae</taxon>
        <taxon>Ixodes</taxon>
    </lineage>
</organism>
<dbReference type="EMBL" id="DS654046">
    <property type="protein sequence ID" value="EEC02690.1"/>
    <property type="molecule type" value="Genomic_DNA"/>
</dbReference>
<dbReference type="VEuPathDB" id="VectorBase:ISCI002902"/>
<proteinExistence type="predicted"/>
<dbReference type="AlphaFoldDB" id="B7P7W8"/>
<reference evidence="2" key="2">
    <citation type="submission" date="2020-05" db="UniProtKB">
        <authorList>
            <consortium name="EnsemblMetazoa"/>
        </authorList>
    </citation>
    <scope>IDENTIFICATION</scope>
    <source>
        <strain evidence="2">wikel</strain>
    </source>
</reference>
<dbReference type="Proteomes" id="UP000001555">
    <property type="component" value="Unassembled WGS sequence"/>
</dbReference>
<sequence length="50" mass="5641">MHKKGKSKNERSVQATASVLEKVRTILIIDHKYPCAGRLQDVFNLITTSN</sequence>
<gene>
    <name evidence="1" type="ORF">IscW_ISCW002902</name>
</gene>
<dbReference type="EMBL" id="ABJB010397928">
    <property type="status" value="NOT_ANNOTATED_CDS"/>
    <property type="molecule type" value="Genomic_DNA"/>
</dbReference>
<dbReference type="VEuPathDB" id="VectorBase:ISCW002902"/>
<evidence type="ECO:0000313" key="2">
    <source>
        <dbReference type="EnsemblMetazoa" id="ISCW002902-PA"/>
    </source>
</evidence>
<dbReference type="EnsemblMetazoa" id="ISCW002902-RA">
    <property type="protein sequence ID" value="ISCW002902-PA"/>
    <property type="gene ID" value="ISCW002902"/>
</dbReference>
<evidence type="ECO:0000313" key="1">
    <source>
        <dbReference type="EMBL" id="EEC02690.1"/>
    </source>
</evidence>
<reference evidence="1 3" key="1">
    <citation type="submission" date="2008-03" db="EMBL/GenBank/DDBJ databases">
        <title>Annotation of Ixodes scapularis.</title>
        <authorList>
            <consortium name="Ixodes scapularis Genome Project Consortium"/>
            <person name="Caler E."/>
            <person name="Hannick L.I."/>
            <person name="Bidwell S."/>
            <person name="Joardar V."/>
            <person name="Thiagarajan M."/>
            <person name="Amedeo P."/>
            <person name="Galinsky K.J."/>
            <person name="Schobel S."/>
            <person name="Inman J."/>
            <person name="Hostetler J."/>
            <person name="Miller J."/>
            <person name="Hammond M."/>
            <person name="Megy K."/>
            <person name="Lawson D."/>
            <person name="Kodira C."/>
            <person name="Sutton G."/>
            <person name="Meyer J."/>
            <person name="Hill C.A."/>
            <person name="Birren B."/>
            <person name="Nene V."/>
            <person name="Collins F."/>
            <person name="Alarcon-Chaidez F."/>
            <person name="Wikel S."/>
            <person name="Strausberg R."/>
        </authorList>
    </citation>
    <scope>NUCLEOTIDE SEQUENCE [LARGE SCALE GENOMIC DNA]</scope>
    <source>
        <strain evidence="3">Wikel</strain>
        <strain evidence="1">Wikel colony</strain>
    </source>
</reference>
<accession>B7P7W8</accession>
<protein>
    <submittedName>
        <fullName evidence="1 2">Uncharacterized protein</fullName>
    </submittedName>
</protein>
<evidence type="ECO:0000313" key="3">
    <source>
        <dbReference type="Proteomes" id="UP000001555"/>
    </source>
</evidence>
<dbReference type="InParanoid" id="B7P7W8"/>